<sequence>MFKKYQRLCAIALFIIVVAVFHFSSPNIPEPDSFYYLGLGSLYRSQGIFNTELSSLPYTVIKTLSSSLWYGFGLFMLPFSFFNNPAFAIKLAGVFLTVFALTLYYLAARRHDLKFAALWPLLLLFSAPNVLFSFLMTRPQLLSFGLGILLFSFLISGGAWSVFLISSGLVWFHMNFAWLPFALLGAVIVTRLFIEKRVEWHKIAAVLGGIITGWLFRPEAINAAKLFYIQIFKLIFEKQSGLPLLFGNENLPLSIATLFKNFTPLMLLWGAAMAIFIWVLIKKIPALPAFRKTFLWSSLLLSTVFFFLTMLVARKAYGFWVGFSLLFVGAVFTYIILSLPTRHQKSIKNAALAAIMGVLLFTFFYSGYKNTISLANNALPPDKLKEAALWLKNNSDPGDIVFNLHWSDFSPLFFWNQKNYYVGGLDPIFQYSYNPELYWKFHYLSADLVAEKTCGAIACAEEMLEDTYEVLVRNFNAKYIVLTKQQNPSVNSFLESDARFEKKLDTKREAIYLIKR</sequence>
<evidence type="ECO:0000256" key="1">
    <source>
        <dbReference type="SAM" id="Phobius"/>
    </source>
</evidence>
<gene>
    <name evidence="2" type="ORF">A3A16_01245</name>
</gene>
<organism evidence="2 3">
    <name type="scientific">Candidatus Harrisonbacteria bacterium RIFCSPLOWO2_01_FULL_44_18</name>
    <dbReference type="NCBI Taxonomy" id="1798407"/>
    <lineage>
        <taxon>Bacteria</taxon>
        <taxon>Candidatus Harrisoniibacteriota</taxon>
    </lineage>
</organism>
<accession>A0A1G1ZN81</accession>
<evidence type="ECO:0008006" key="4">
    <source>
        <dbReference type="Google" id="ProtNLM"/>
    </source>
</evidence>
<evidence type="ECO:0000313" key="3">
    <source>
        <dbReference type="Proteomes" id="UP000177942"/>
    </source>
</evidence>
<feature type="transmembrane region" description="Helical" evidence="1">
    <location>
        <begin position="319"/>
        <end position="337"/>
    </location>
</feature>
<comment type="caution">
    <text evidence="2">The sequence shown here is derived from an EMBL/GenBank/DDBJ whole genome shotgun (WGS) entry which is preliminary data.</text>
</comment>
<feature type="transmembrane region" description="Helical" evidence="1">
    <location>
        <begin position="141"/>
        <end position="165"/>
    </location>
</feature>
<feature type="transmembrane region" description="Helical" evidence="1">
    <location>
        <begin position="262"/>
        <end position="281"/>
    </location>
</feature>
<proteinExistence type="predicted"/>
<keyword evidence="1" id="KW-0812">Transmembrane</keyword>
<dbReference type="Proteomes" id="UP000177942">
    <property type="component" value="Unassembled WGS sequence"/>
</dbReference>
<name>A0A1G1ZN81_9BACT</name>
<keyword evidence="1" id="KW-1133">Transmembrane helix</keyword>
<feature type="transmembrane region" description="Helical" evidence="1">
    <location>
        <begin position="293"/>
        <end position="313"/>
    </location>
</feature>
<protein>
    <recommendedName>
        <fullName evidence="4">Glycosyltransferase RgtA/B/C/D-like domain-containing protein</fullName>
    </recommendedName>
</protein>
<evidence type="ECO:0000313" key="2">
    <source>
        <dbReference type="EMBL" id="OGY65995.1"/>
    </source>
</evidence>
<keyword evidence="1" id="KW-0472">Membrane</keyword>
<dbReference type="EMBL" id="MHJJ01000005">
    <property type="protein sequence ID" value="OGY65995.1"/>
    <property type="molecule type" value="Genomic_DNA"/>
</dbReference>
<reference evidence="2 3" key="1">
    <citation type="journal article" date="2016" name="Nat. Commun.">
        <title>Thousands of microbial genomes shed light on interconnected biogeochemical processes in an aquifer system.</title>
        <authorList>
            <person name="Anantharaman K."/>
            <person name="Brown C.T."/>
            <person name="Hug L.A."/>
            <person name="Sharon I."/>
            <person name="Castelle C.J."/>
            <person name="Probst A.J."/>
            <person name="Thomas B.C."/>
            <person name="Singh A."/>
            <person name="Wilkins M.J."/>
            <person name="Karaoz U."/>
            <person name="Brodie E.L."/>
            <person name="Williams K.H."/>
            <person name="Hubbard S.S."/>
            <person name="Banfield J.F."/>
        </authorList>
    </citation>
    <scope>NUCLEOTIDE SEQUENCE [LARGE SCALE GENOMIC DNA]</scope>
</reference>
<feature type="transmembrane region" description="Helical" evidence="1">
    <location>
        <begin position="171"/>
        <end position="193"/>
    </location>
</feature>
<dbReference type="AlphaFoldDB" id="A0A1G1ZN81"/>
<feature type="transmembrane region" description="Helical" evidence="1">
    <location>
        <begin position="349"/>
        <end position="368"/>
    </location>
</feature>
<feature type="transmembrane region" description="Helical" evidence="1">
    <location>
        <begin position="87"/>
        <end position="107"/>
    </location>
</feature>
<feature type="transmembrane region" description="Helical" evidence="1">
    <location>
        <begin position="113"/>
        <end position="134"/>
    </location>
</feature>